<reference evidence="3 4" key="1">
    <citation type="submission" date="2019-06" db="EMBL/GenBank/DDBJ databases">
        <title>Whole genome shotgun sequence of Vibrio inusitatus NBRC 102082.</title>
        <authorList>
            <person name="Hosoyama A."/>
            <person name="Uohara A."/>
            <person name="Ohji S."/>
            <person name="Ichikawa N."/>
        </authorList>
    </citation>
    <scope>NUCLEOTIDE SEQUENCE [LARGE SCALE GENOMIC DNA]</scope>
    <source>
        <strain evidence="3 4">NBRC 102082</strain>
    </source>
</reference>
<evidence type="ECO:0000313" key="4">
    <source>
        <dbReference type="Proteomes" id="UP000318717"/>
    </source>
</evidence>
<dbReference type="InterPro" id="IPR036165">
    <property type="entry name" value="YefM-like_sf"/>
</dbReference>
<comment type="function">
    <text evidence="2">Antitoxin component of a type II toxin-antitoxin (TA) system.</text>
</comment>
<gene>
    <name evidence="3" type="ORF">VIN01S_31300</name>
</gene>
<comment type="similarity">
    <text evidence="1 2">Belongs to the phD/YefM antitoxin family.</text>
</comment>
<dbReference type="InterPro" id="IPR006442">
    <property type="entry name" value="Antitoxin_Phd/YefM"/>
</dbReference>
<evidence type="ECO:0000313" key="3">
    <source>
        <dbReference type="EMBL" id="GEA52326.1"/>
    </source>
</evidence>
<sequence length="68" mass="7649">MINDCDSVTIHRRDSENVVMMSESEFNGWKETIHLMSNPKNAARLMDSIAQAEQGLASPRDIVLGEEE</sequence>
<keyword evidence="4" id="KW-1185">Reference proteome</keyword>
<accession>A0A4Y3HYW4</accession>
<dbReference type="AlphaFoldDB" id="A0A4Y3HYW4"/>
<proteinExistence type="inferred from homology"/>
<dbReference type="Gene3D" id="6.10.250.330">
    <property type="match status" value="1"/>
</dbReference>
<name>A0A4Y3HYW4_9VIBR</name>
<comment type="caution">
    <text evidence="3">The sequence shown here is derived from an EMBL/GenBank/DDBJ whole genome shotgun (WGS) entry which is preliminary data.</text>
</comment>
<evidence type="ECO:0000256" key="1">
    <source>
        <dbReference type="ARBA" id="ARBA00009981"/>
    </source>
</evidence>
<evidence type="ECO:0000256" key="2">
    <source>
        <dbReference type="RuleBase" id="RU362080"/>
    </source>
</evidence>
<organism evidence="3 4">
    <name type="scientific">Vibrio inusitatus NBRC 102082</name>
    <dbReference type="NCBI Taxonomy" id="1219070"/>
    <lineage>
        <taxon>Bacteria</taxon>
        <taxon>Pseudomonadati</taxon>
        <taxon>Pseudomonadota</taxon>
        <taxon>Gammaproteobacteria</taxon>
        <taxon>Vibrionales</taxon>
        <taxon>Vibrionaceae</taxon>
        <taxon>Vibrio</taxon>
    </lineage>
</organism>
<dbReference type="Gene3D" id="3.40.1620.10">
    <property type="entry name" value="YefM-like domain"/>
    <property type="match status" value="1"/>
</dbReference>
<protein>
    <recommendedName>
        <fullName evidence="2">Antitoxin</fullName>
    </recommendedName>
</protein>
<dbReference type="RefSeq" id="WP_208727208.1">
    <property type="nucleotide sequence ID" value="NZ_BJLF01000018.1"/>
</dbReference>
<dbReference type="EMBL" id="BJLF01000018">
    <property type="protein sequence ID" value="GEA52326.1"/>
    <property type="molecule type" value="Genomic_DNA"/>
</dbReference>
<dbReference type="Pfam" id="PF02604">
    <property type="entry name" value="PhdYeFM_antitox"/>
    <property type="match status" value="1"/>
</dbReference>
<dbReference type="SUPFAM" id="SSF143120">
    <property type="entry name" value="YefM-like"/>
    <property type="match status" value="1"/>
</dbReference>
<dbReference type="Proteomes" id="UP000318717">
    <property type="component" value="Unassembled WGS sequence"/>
</dbReference>